<evidence type="ECO:0000256" key="4">
    <source>
        <dbReference type="ARBA" id="ARBA00022679"/>
    </source>
</evidence>
<feature type="binding site" evidence="7">
    <location>
        <position position="94"/>
    </location>
    <ligand>
        <name>S-adenosyl-L-methionine</name>
        <dbReference type="ChEBI" id="CHEBI:59789"/>
    </ligand>
</feature>
<dbReference type="FunFam" id="3.40.50.150:FF:000024">
    <property type="entry name" value="tRNA (guanine-N(7)-)-methyltransferase"/>
    <property type="match status" value="1"/>
</dbReference>
<accession>A0A291DU36</accession>
<dbReference type="Proteomes" id="UP000217979">
    <property type="component" value="Chromosome"/>
</dbReference>
<feature type="binding site" evidence="7">
    <location>
        <position position="69"/>
    </location>
    <ligand>
        <name>S-adenosyl-L-methionine</name>
        <dbReference type="ChEBI" id="CHEBI:59789"/>
    </ligand>
</feature>
<dbReference type="SUPFAM" id="SSF53335">
    <property type="entry name" value="S-adenosyl-L-methionine-dependent methyltransferases"/>
    <property type="match status" value="1"/>
</dbReference>
<sequence length="239" mass="27369">MKNDVISPEFNEEGRVLRRIRSFVRRQGRLTKGQQHALDNYWPVMGVEFQAEPADFSEIFGREAPVTLEIGFGMGTSLVTMAETNPQHNYLGIEVHSPGVGACLSTAHEAGVENLRVMCHDAVEVLENMIPDNSLNMVQLFFPDPWHKARHNKRRIVQVPFADLVKRKLKLGGVFHMATDWEPYAEHMLEVMSSIEGYKNQSESNDYVPRPDSRPVTKFEQRGHRLGHGVWDLMFERVK</sequence>
<feature type="binding site" evidence="7">
    <location>
        <position position="148"/>
    </location>
    <ligand>
        <name>substrate</name>
    </ligand>
</feature>
<reference evidence="8 10" key="1">
    <citation type="submission" date="2017-09" db="EMBL/GenBank/DDBJ databases">
        <title>FDA dAtabase for Regulatory Grade micrObial Sequences (FDA-ARGOS): Supporting development and validation of Infectious Disease Dx tests.</title>
        <authorList>
            <person name="Minogue T."/>
            <person name="Wolcott M."/>
            <person name="Wasieloski L."/>
            <person name="Aguilar W."/>
            <person name="Moore D."/>
            <person name="Tallon L."/>
            <person name="Sadzewicz L."/>
            <person name="Ott S."/>
            <person name="Zhao X."/>
            <person name="Nagaraj S."/>
            <person name="Vavikolanu K."/>
            <person name="Aluvathingal J."/>
            <person name="Nadendla S."/>
            <person name="Sichtig H."/>
        </authorList>
    </citation>
    <scope>NUCLEOTIDE SEQUENCE [LARGE SCALE GENOMIC DNA]</scope>
    <source>
        <strain evidence="8 10">FDAARGOS_392</strain>
    </source>
</reference>
<evidence type="ECO:0000313" key="11">
    <source>
        <dbReference type="Proteomes" id="UP000251197"/>
    </source>
</evidence>
<dbReference type="PROSITE" id="PS51625">
    <property type="entry name" value="SAM_MT_TRMB"/>
    <property type="match status" value="1"/>
</dbReference>
<evidence type="ECO:0000313" key="8">
    <source>
        <dbReference type="EMBL" id="ATF91078.1"/>
    </source>
</evidence>
<feature type="region of interest" description="Interaction with RNA" evidence="7">
    <location>
        <begin position="150"/>
        <end position="155"/>
    </location>
</feature>
<comment type="function">
    <text evidence="2 7">Catalyzes the formation of N(7)-methylguanine at position 46 (m7G46) in tRNA.</text>
</comment>
<evidence type="ECO:0000256" key="2">
    <source>
        <dbReference type="ARBA" id="ARBA00003015"/>
    </source>
</evidence>
<dbReference type="Gene3D" id="3.40.50.150">
    <property type="entry name" value="Vaccinia Virus protein VP39"/>
    <property type="match status" value="1"/>
</dbReference>
<evidence type="ECO:0000313" key="9">
    <source>
        <dbReference type="EMBL" id="SQA99507.1"/>
    </source>
</evidence>
<comment type="similarity">
    <text evidence="7">Belongs to the class I-like SAM-binding methyltransferase superfamily. TrmB family.</text>
</comment>
<feature type="binding site" evidence="7">
    <location>
        <begin position="217"/>
        <end position="220"/>
    </location>
    <ligand>
        <name>substrate</name>
    </ligand>
</feature>
<organism evidence="8 10">
    <name type="scientific">Cedecea neteri</name>
    <dbReference type="NCBI Taxonomy" id="158822"/>
    <lineage>
        <taxon>Bacteria</taxon>
        <taxon>Pseudomonadati</taxon>
        <taxon>Pseudomonadota</taxon>
        <taxon>Gammaproteobacteria</taxon>
        <taxon>Enterobacterales</taxon>
        <taxon>Enterobacteriaceae</taxon>
        <taxon>Cedecea</taxon>
    </lineage>
</organism>
<dbReference type="InterPro" id="IPR003358">
    <property type="entry name" value="tRNA_(Gua-N-7)_MeTrfase_Trmb"/>
</dbReference>
<dbReference type="HAMAP" id="MF_01057">
    <property type="entry name" value="tRNA_methyltr_TrmB"/>
    <property type="match status" value="1"/>
</dbReference>
<dbReference type="AlphaFoldDB" id="A0A291DU36"/>
<comment type="subunit">
    <text evidence="7">Monomer.</text>
</comment>
<feature type="binding site" evidence="7">
    <location>
        <position position="144"/>
    </location>
    <ligand>
        <name>S-adenosyl-L-methionine</name>
        <dbReference type="ChEBI" id="CHEBI:59789"/>
    </ligand>
</feature>
<dbReference type="Proteomes" id="UP000251197">
    <property type="component" value="Unassembled WGS sequence"/>
</dbReference>
<protein>
    <recommendedName>
        <fullName evidence="7">tRNA (guanine-N(7)-)-methyltransferase</fullName>
        <ecNumber evidence="7">2.1.1.33</ecNumber>
    </recommendedName>
    <alternativeName>
        <fullName evidence="7">tRNA (guanine(46)-N(7))-methyltransferase</fullName>
    </alternativeName>
    <alternativeName>
        <fullName evidence="7">tRNA(m7G46)-methyltransferase</fullName>
    </alternativeName>
</protein>
<dbReference type="NCBIfam" id="TIGR00091">
    <property type="entry name" value="tRNA (guanosine(46)-N7)-methyltransferase TrmB"/>
    <property type="match status" value="1"/>
</dbReference>
<dbReference type="EMBL" id="UAVU01000003">
    <property type="protein sequence ID" value="SQA99507.1"/>
    <property type="molecule type" value="Genomic_DNA"/>
</dbReference>
<dbReference type="EMBL" id="CP023525">
    <property type="protein sequence ID" value="ATF91078.1"/>
    <property type="molecule type" value="Genomic_DNA"/>
</dbReference>
<dbReference type="PANTHER" id="PTHR23417:SF14">
    <property type="entry name" value="PENTACOTRIPEPTIDE-REPEAT REGION OF PRORP DOMAIN-CONTAINING PROTEIN"/>
    <property type="match status" value="1"/>
</dbReference>
<keyword evidence="5 7" id="KW-0949">S-adenosyl-L-methionine</keyword>
<dbReference type="Pfam" id="PF02390">
    <property type="entry name" value="Methyltransf_4"/>
    <property type="match status" value="1"/>
</dbReference>
<evidence type="ECO:0000256" key="3">
    <source>
        <dbReference type="ARBA" id="ARBA00022603"/>
    </source>
</evidence>
<dbReference type="GO" id="GO:0043527">
    <property type="term" value="C:tRNA methyltransferase complex"/>
    <property type="evidence" value="ECO:0007669"/>
    <property type="project" value="TreeGrafter"/>
</dbReference>
<name>A0A291DU36_9ENTR</name>
<comment type="pathway">
    <text evidence="7">tRNA modification; N(7)-methylguanine-tRNA biosynthesis.</text>
</comment>
<keyword evidence="6 7" id="KW-0819">tRNA processing</keyword>
<dbReference type="InterPro" id="IPR055361">
    <property type="entry name" value="tRNA_methyltr_TrmB_bact"/>
</dbReference>
<dbReference type="UniPathway" id="UPA00989"/>
<dbReference type="PANTHER" id="PTHR23417">
    <property type="entry name" value="3-DEOXY-D-MANNO-OCTULOSONIC-ACID TRANSFERASE/TRNA GUANINE-N 7 - -METHYLTRANSFERASE"/>
    <property type="match status" value="1"/>
</dbReference>
<dbReference type="GO" id="GO:0008176">
    <property type="term" value="F:tRNA (guanine(46)-N7)-methyltransferase activity"/>
    <property type="evidence" value="ECO:0007669"/>
    <property type="project" value="UniProtKB-UniRule"/>
</dbReference>
<reference evidence="9 11" key="2">
    <citation type="submission" date="2018-06" db="EMBL/GenBank/DDBJ databases">
        <authorList>
            <consortium name="Pathogen Informatics"/>
            <person name="Doyle S."/>
        </authorList>
    </citation>
    <scope>NUCLEOTIDE SEQUENCE [LARGE SCALE GENOMIC DNA]</scope>
    <source>
        <strain evidence="9 11">NCTC12120</strain>
    </source>
</reference>
<dbReference type="InterPro" id="IPR029063">
    <property type="entry name" value="SAM-dependent_MTases_sf"/>
</dbReference>
<gene>
    <name evidence="7 9" type="primary">trmB</name>
    <name evidence="8" type="ORF">CO704_02750</name>
    <name evidence="9" type="ORF">NCTC12120_03427</name>
</gene>
<comment type="catalytic activity">
    <reaction evidence="1 7">
        <text>guanosine(46) in tRNA + S-adenosyl-L-methionine = N(7)-methylguanosine(46) in tRNA + S-adenosyl-L-homocysteine</text>
        <dbReference type="Rhea" id="RHEA:42708"/>
        <dbReference type="Rhea" id="RHEA-COMP:10188"/>
        <dbReference type="Rhea" id="RHEA-COMP:10189"/>
        <dbReference type="ChEBI" id="CHEBI:57856"/>
        <dbReference type="ChEBI" id="CHEBI:59789"/>
        <dbReference type="ChEBI" id="CHEBI:74269"/>
        <dbReference type="ChEBI" id="CHEBI:74480"/>
        <dbReference type="EC" id="2.1.1.33"/>
    </reaction>
</comment>
<keyword evidence="4 7" id="KW-0808">Transferase</keyword>
<dbReference type="RefSeq" id="WP_061275576.1">
    <property type="nucleotide sequence ID" value="NZ_CP023525.1"/>
</dbReference>
<evidence type="ECO:0000256" key="5">
    <source>
        <dbReference type="ARBA" id="ARBA00022691"/>
    </source>
</evidence>
<dbReference type="EC" id="2.1.1.33" evidence="7"/>
<evidence type="ECO:0000256" key="7">
    <source>
        <dbReference type="HAMAP-Rule" id="MF_01057"/>
    </source>
</evidence>
<feature type="binding site" evidence="7">
    <location>
        <position position="180"/>
    </location>
    <ligand>
        <name>substrate</name>
    </ligand>
</feature>
<evidence type="ECO:0000256" key="6">
    <source>
        <dbReference type="ARBA" id="ARBA00022694"/>
    </source>
</evidence>
<dbReference type="STRING" id="158822.LH23_01955"/>
<evidence type="ECO:0000313" key="10">
    <source>
        <dbReference type="Proteomes" id="UP000217979"/>
    </source>
</evidence>
<keyword evidence="3 7" id="KW-0489">Methyltransferase</keyword>
<evidence type="ECO:0000256" key="1">
    <source>
        <dbReference type="ARBA" id="ARBA00000142"/>
    </source>
</evidence>
<proteinExistence type="inferred from homology"/>
<feature type="binding site" evidence="7">
    <location>
        <position position="121"/>
    </location>
    <ligand>
        <name>S-adenosyl-L-methionine</name>
        <dbReference type="ChEBI" id="CHEBI:59789"/>
    </ligand>
</feature>